<protein>
    <recommendedName>
        <fullName evidence="3">Secreted protein</fullName>
    </recommendedName>
</protein>
<keyword evidence="2" id="KW-1185">Reference proteome</keyword>
<proteinExistence type="predicted"/>
<gene>
    <name evidence="1" type="ORF">KSS97_06535</name>
</gene>
<reference evidence="1 2" key="1">
    <citation type="journal article" date="2021" name="Microorganisms">
        <title>The Ever-Expanding Pseudomonas Genus: Description of 43 New Species and Partition of the Pseudomonas putida Group.</title>
        <authorList>
            <person name="Girard L."/>
            <person name="Lood C."/>
            <person name="Hofte M."/>
            <person name="Vandamme P."/>
            <person name="Rokni-Zadeh H."/>
            <person name="van Noort V."/>
            <person name="Lavigne R."/>
            <person name="De Mot R."/>
        </authorList>
    </citation>
    <scope>NUCLEOTIDE SEQUENCE [LARGE SCALE GENOMIC DNA]</scope>
    <source>
        <strain evidence="1 2">SWRI17</strain>
    </source>
</reference>
<dbReference type="Proteomes" id="UP000824066">
    <property type="component" value="Chromosome"/>
</dbReference>
<organism evidence="1 2">
    <name type="scientific">Pseudomonas canavaninivorans</name>
    <dbReference type="NCBI Taxonomy" id="2842348"/>
    <lineage>
        <taxon>Bacteria</taxon>
        <taxon>Pseudomonadati</taxon>
        <taxon>Pseudomonadota</taxon>
        <taxon>Gammaproteobacteria</taxon>
        <taxon>Pseudomonadales</taxon>
        <taxon>Pseudomonadaceae</taxon>
        <taxon>Pseudomonas</taxon>
    </lineage>
</organism>
<sequence>MSTLLLALDMNSWGIFGRLALSGISVVEVVRGVTVFELMFLRAVVCTEGRLRNLIFISGAPSFSCGSEPAREGGNTVDEDAECAGLFASRLAPTGAGVDHWFCEQQKSIVERA</sequence>
<evidence type="ECO:0000313" key="2">
    <source>
        <dbReference type="Proteomes" id="UP000824066"/>
    </source>
</evidence>
<accession>A0ABX8QH29</accession>
<name>A0ABX8QH29_PSECO</name>
<evidence type="ECO:0008006" key="3">
    <source>
        <dbReference type="Google" id="ProtNLM"/>
    </source>
</evidence>
<dbReference type="RefSeq" id="WP_217861324.1">
    <property type="nucleotide sequence ID" value="NZ_CP077080.1"/>
</dbReference>
<evidence type="ECO:0000313" key="1">
    <source>
        <dbReference type="EMBL" id="QXI54592.1"/>
    </source>
</evidence>
<dbReference type="EMBL" id="CP077080">
    <property type="protein sequence ID" value="QXI54592.1"/>
    <property type="molecule type" value="Genomic_DNA"/>
</dbReference>